<evidence type="ECO:0000256" key="1">
    <source>
        <dbReference type="SAM" id="Phobius"/>
    </source>
</evidence>
<keyword evidence="1" id="KW-0812">Transmembrane</keyword>
<name>A0ABY6PKA4_9ACTN</name>
<sequence length="176" mass="17544">MFIEQTVALQAVVKLADHAVEAVALGGCVPVSVVVAAPVVVGFGAGGAVMAAKARMYPAWSRTIVLDPSADDAGLFPGAPVNGRGAGVCLHGAGKRLRSSPISASSRAAWDAEAGEAEGDLSVRVLREGLFCSLGQVVGCGACGFQLDQEDASVAAGVIKAPGVAQAVNRSSSARS</sequence>
<gene>
    <name evidence="2" type="ORF">NEH16_00105</name>
</gene>
<feature type="transmembrane region" description="Helical" evidence="1">
    <location>
        <begin position="31"/>
        <end position="52"/>
    </location>
</feature>
<reference evidence="2" key="1">
    <citation type="journal article" date="2022" name="Front. Microbiol.">
        <title>Mirubactin C rescues the lethal effect of cell wall biosynthesis mutations in Bacillus subtilis.</title>
        <authorList>
            <person name="Kepplinger B."/>
            <person name="Wen X."/>
            <person name="Tyler A.R."/>
            <person name="Kim B.Y."/>
            <person name="Brown J."/>
            <person name="Banks P."/>
            <person name="Dashti Y."/>
            <person name="Mackenzie E.S."/>
            <person name="Wills C."/>
            <person name="Kawai Y."/>
            <person name="Waldron K.J."/>
            <person name="Allenby N.E.E."/>
            <person name="Wu L.J."/>
            <person name="Hall M.J."/>
            <person name="Errington J."/>
        </authorList>
    </citation>
    <scope>NUCLEOTIDE SEQUENCE</scope>
    <source>
        <strain evidence="2">MDA8-470</strain>
    </source>
</reference>
<dbReference type="Proteomes" id="UP001164963">
    <property type="component" value="Chromosome"/>
</dbReference>
<accession>A0ABY6PKA4</accession>
<dbReference type="EMBL" id="CP098740">
    <property type="protein sequence ID" value="UZK52727.1"/>
    <property type="molecule type" value="Genomic_DNA"/>
</dbReference>
<keyword evidence="1" id="KW-1133">Transmembrane helix</keyword>
<dbReference type="RefSeq" id="WP_265538362.1">
    <property type="nucleotide sequence ID" value="NZ_CP098740.1"/>
</dbReference>
<evidence type="ECO:0000313" key="3">
    <source>
        <dbReference type="Proteomes" id="UP001164963"/>
    </source>
</evidence>
<protein>
    <submittedName>
        <fullName evidence="2">Uncharacterized protein</fullName>
    </submittedName>
</protein>
<proteinExistence type="predicted"/>
<organism evidence="2 3">
    <name type="scientific">Streptomyces drozdowiczii</name>
    <dbReference type="NCBI Taxonomy" id="202862"/>
    <lineage>
        <taxon>Bacteria</taxon>
        <taxon>Bacillati</taxon>
        <taxon>Actinomycetota</taxon>
        <taxon>Actinomycetes</taxon>
        <taxon>Kitasatosporales</taxon>
        <taxon>Streptomycetaceae</taxon>
        <taxon>Streptomyces</taxon>
    </lineage>
</organism>
<keyword evidence="1" id="KW-0472">Membrane</keyword>
<evidence type="ECO:0000313" key="2">
    <source>
        <dbReference type="EMBL" id="UZK52727.1"/>
    </source>
</evidence>
<keyword evidence="3" id="KW-1185">Reference proteome</keyword>